<sequence>MLPQAFKGEAHTQIDLCPEALAADIDAWNNLIHRTLNNGVCHHLALFFVLRSCRPAFIAAFLR</sequence>
<proteinExistence type="predicted"/>
<gene>
    <name evidence="1" type="ORF">OAN307_c31380</name>
</gene>
<dbReference type="Proteomes" id="UP000005307">
    <property type="component" value="Chromosome"/>
</dbReference>
<name>M9R8Y1_9RHOB</name>
<dbReference type="KEGG" id="oat:OAN307_c31380"/>
<reference evidence="1 2" key="1">
    <citation type="journal article" date="2013" name="PLoS ONE">
        <title>Poles Apart: Arctic and Antarctic Octadecabacter strains Share High Genome Plasticity and a New Type of Xanthorhodopsin.</title>
        <authorList>
            <person name="Vollmers J."/>
            <person name="Voget S."/>
            <person name="Dietrich S."/>
            <person name="Gollnow K."/>
            <person name="Smits M."/>
            <person name="Meyer K."/>
            <person name="Brinkhoff T."/>
            <person name="Simon M."/>
            <person name="Daniel R."/>
        </authorList>
    </citation>
    <scope>NUCLEOTIDE SEQUENCE [LARGE SCALE GENOMIC DNA]</scope>
    <source>
        <strain evidence="1 2">307</strain>
    </source>
</reference>
<evidence type="ECO:0008006" key="3">
    <source>
        <dbReference type="Google" id="ProtNLM"/>
    </source>
</evidence>
<evidence type="ECO:0000313" key="2">
    <source>
        <dbReference type="Proteomes" id="UP000005307"/>
    </source>
</evidence>
<keyword evidence="2" id="KW-1185">Reference proteome</keyword>
<protein>
    <recommendedName>
        <fullName evidence="3">Transposase</fullName>
    </recommendedName>
</protein>
<dbReference type="HOGENOM" id="CLU_2881426_0_0_5"/>
<evidence type="ECO:0000313" key="1">
    <source>
        <dbReference type="EMBL" id="AGI68672.1"/>
    </source>
</evidence>
<dbReference type="AlphaFoldDB" id="M9R8Y1"/>
<dbReference type="EMBL" id="CP003740">
    <property type="protein sequence ID" value="AGI68672.1"/>
    <property type="molecule type" value="Genomic_DNA"/>
</dbReference>
<organism evidence="1 2">
    <name type="scientific">Octadecabacter antarcticus 307</name>
    <dbReference type="NCBI Taxonomy" id="391626"/>
    <lineage>
        <taxon>Bacteria</taxon>
        <taxon>Pseudomonadati</taxon>
        <taxon>Pseudomonadota</taxon>
        <taxon>Alphaproteobacteria</taxon>
        <taxon>Rhodobacterales</taxon>
        <taxon>Roseobacteraceae</taxon>
        <taxon>Octadecabacter</taxon>
    </lineage>
</organism>
<accession>M9R8Y1</accession>